<name>A0A2U1K0H1_9FLAO</name>
<keyword evidence="3" id="KW-1185">Reference proteome</keyword>
<keyword evidence="1" id="KW-0472">Membrane</keyword>
<proteinExistence type="predicted"/>
<comment type="caution">
    <text evidence="2">The sequence shown here is derived from an EMBL/GenBank/DDBJ whole genome shotgun (WGS) entry which is preliminary data.</text>
</comment>
<accession>A0A2U1K0H1</accession>
<evidence type="ECO:0000256" key="1">
    <source>
        <dbReference type="SAM" id="Phobius"/>
    </source>
</evidence>
<keyword evidence="1" id="KW-0812">Transmembrane</keyword>
<sequence>MMKNNIIREKRRLVFNFKRITPKIIRDLSNIIEQEIKSLSTNETIDHYIIYSVDATDNTSFESQSNEIFTENQIIESRVVRKVVMRFYTKDNSKNIEVQMVHLINDENSENFISVSGDEPNWVNGVLSRLSEIINNAENQSKFKDRFSGWIISAVFVLFNVEYFRLVHFEKTQYELLATLYVIGVPILSASAAFGLHAYIEKLWPSVELQTGPEYLQLATKKRNNMKWLMATIFFPILLAIIYDVVKSSL</sequence>
<dbReference type="AlphaFoldDB" id="A0A2U1K0H1"/>
<feature type="transmembrane region" description="Helical" evidence="1">
    <location>
        <begin position="178"/>
        <end position="200"/>
    </location>
</feature>
<dbReference type="EMBL" id="QCZH01000003">
    <property type="protein sequence ID" value="PWA10523.1"/>
    <property type="molecule type" value="Genomic_DNA"/>
</dbReference>
<feature type="transmembrane region" description="Helical" evidence="1">
    <location>
        <begin position="228"/>
        <end position="246"/>
    </location>
</feature>
<keyword evidence="1" id="KW-1133">Transmembrane helix</keyword>
<feature type="transmembrane region" description="Helical" evidence="1">
    <location>
        <begin position="147"/>
        <end position="166"/>
    </location>
</feature>
<evidence type="ECO:0000313" key="3">
    <source>
        <dbReference type="Proteomes" id="UP000245618"/>
    </source>
</evidence>
<reference evidence="2 3" key="1">
    <citation type="submission" date="2018-04" db="EMBL/GenBank/DDBJ databases">
        <title>Flavobacterium sp. nov., isolated from glacier ice.</title>
        <authorList>
            <person name="Liu Q."/>
            <person name="Xin Y.-H."/>
        </authorList>
    </citation>
    <scope>NUCLEOTIDE SEQUENCE [LARGE SCALE GENOMIC DNA]</scope>
    <source>
        <strain evidence="2 3">LB2P30</strain>
    </source>
</reference>
<dbReference type="Proteomes" id="UP000245618">
    <property type="component" value="Unassembled WGS sequence"/>
</dbReference>
<evidence type="ECO:0000313" key="2">
    <source>
        <dbReference type="EMBL" id="PWA10523.1"/>
    </source>
</evidence>
<organism evidence="2 3">
    <name type="scientific">Flavobacterium laiguense</name>
    <dbReference type="NCBI Taxonomy" id="2169409"/>
    <lineage>
        <taxon>Bacteria</taxon>
        <taxon>Pseudomonadati</taxon>
        <taxon>Bacteroidota</taxon>
        <taxon>Flavobacteriia</taxon>
        <taxon>Flavobacteriales</taxon>
        <taxon>Flavobacteriaceae</taxon>
        <taxon>Flavobacterium</taxon>
    </lineage>
</organism>
<gene>
    <name evidence="2" type="ORF">DB891_04675</name>
</gene>
<protein>
    <submittedName>
        <fullName evidence="2">Uncharacterized protein</fullName>
    </submittedName>
</protein>